<protein>
    <submittedName>
        <fullName evidence="10">Disease resistance protein RGA3 isoform X1</fullName>
    </submittedName>
</protein>
<dbReference type="InterPro" id="IPR027417">
    <property type="entry name" value="P-loop_NTPase"/>
</dbReference>
<dbReference type="GO" id="GO:0051707">
    <property type="term" value="P:response to other organism"/>
    <property type="evidence" value="ECO:0007669"/>
    <property type="project" value="UniProtKB-ARBA"/>
</dbReference>
<reference evidence="10" key="2">
    <citation type="submission" date="2025-08" db="UniProtKB">
        <authorList>
            <consortium name="RefSeq"/>
        </authorList>
    </citation>
    <scope>IDENTIFICATION</scope>
    <source>
        <tissue evidence="10">Whole plant</tissue>
    </source>
</reference>
<dbReference type="InterPro" id="IPR041118">
    <property type="entry name" value="Rx_N"/>
</dbReference>
<accession>A0A6P5N9S8</accession>
<dbReference type="SUPFAM" id="SSF52058">
    <property type="entry name" value="L domain-like"/>
    <property type="match status" value="1"/>
</dbReference>
<evidence type="ECO:0000313" key="9">
    <source>
        <dbReference type="Proteomes" id="UP000515211"/>
    </source>
</evidence>
<evidence type="ECO:0000256" key="3">
    <source>
        <dbReference type="ARBA" id="ARBA00022821"/>
    </source>
</evidence>
<name>A0A6P5N9S8_ARADU</name>
<dbReference type="GO" id="GO:0043531">
    <property type="term" value="F:ADP binding"/>
    <property type="evidence" value="ECO:0007669"/>
    <property type="project" value="InterPro"/>
</dbReference>
<dbReference type="PANTHER" id="PTHR36766:SF61">
    <property type="entry name" value="NB-ARC DOMAIN DISEASE RESISTANCE PROTEIN"/>
    <property type="match status" value="1"/>
</dbReference>
<evidence type="ECO:0000256" key="4">
    <source>
        <dbReference type="ARBA" id="ARBA00022840"/>
    </source>
</evidence>
<feature type="domain" description="Disease resistance R13L4/SHOC-2-like LRR" evidence="8">
    <location>
        <begin position="543"/>
        <end position="787"/>
    </location>
</feature>
<evidence type="ECO:0000259" key="7">
    <source>
        <dbReference type="Pfam" id="PF23559"/>
    </source>
</evidence>
<dbReference type="Pfam" id="PF18052">
    <property type="entry name" value="Rx_N"/>
    <property type="match status" value="1"/>
</dbReference>
<dbReference type="PANTHER" id="PTHR36766">
    <property type="entry name" value="PLANT BROAD-SPECTRUM MILDEW RESISTANCE PROTEIN RPW8"/>
    <property type="match status" value="1"/>
</dbReference>
<dbReference type="InterPro" id="IPR036388">
    <property type="entry name" value="WH-like_DNA-bd_sf"/>
</dbReference>
<evidence type="ECO:0000259" key="8">
    <source>
        <dbReference type="Pfam" id="PF23598"/>
    </source>
</evidence>
<dbReference type="InterPro" id="IPR058922">
    <property type="entry name" value="WHD_DRP"/>
</dbReference>
<sequence length="852" mass="98413">MSCCLMFFGFNPTSATSGVVSGAASTLLANLTTKSFQEIALACGLEDDVKKFENSLRTINAYLIDAENKQAKNRSIDEWLKQLREAFDDAGDILDEIESEAKLNQVGKMYGSISTKVHQFFSYTSNPLTFRIRMAHKIKDMKQKMDEKIREGRKLGIVEQHVNTPALEHNLPWRETASSLPFRVCGRLEEKEEIIKSLMTQKSEANSIDVISIVGIGGLGKTTLAQMVYNDTPMKKHFDLLMWVCVSDDFDVKKLIQKIIHAASKRENVVDANSTLEYMISLLNQTLHGKKFLLVFDDVWNENHSKWDELRNHLLEAGGDKGSKIIVTTRSRKVADIVGSNVVMKLVGLPENECWRLFAKCAFQEEKEEEKYPRLKQIGEQIVEKCKGVPLAITTLGCLLRSKSHDENEWKRIRDSEVWNLDQEETDILPSLKLSYNHLPSEVKQCFLYCSCFPKDYVYDVIELIIFWMAHGLFQPTCEKEDAEDIGELYIEKLVSTSLLQIHEEDSFFFPKFRNSMAFKKLKMHDLVHDLAQLTMKESSRTRTVMQVGQQEASMEWTSDKFNYLRVLHLTNDMELSSLPDDCFVKMKKHLRYLYLQNCPSLKKLPDSICKLQNLQSLVLDCESLQELPKNMNKLIYLQYLFLISSKITSLSSMNIGRFQQLKFLYFADCSRLVSVPSAVGRLTTLKKLGFLLCKELVNFEDEEEEGKQHVNLNLQVFSIIGSKKLDALPKWLERATKLRFLRISGTGIKSLPTRLPMTSLEELYIYHCENLSSLPNMNQTHNLQYLKITYCPALYARYNEETGSDWSKIVHIPYCKIDEYDDDDDNIVMMMMISDYEYDRFMMMNMKMMFE</sequence>
<dbReference type="SUPFAM" id="SSF52540">
    <property type="entry name" value="P-loop containing nucleoside triphosphate hydrolases"/>
    <property type="match status" value="1"/>
</dbReference>
<dbReference type="Gene3D" id="1.10.8.430">
    <property type="entry name" value="Helical domain of apoptotic protease-activating factors"/>
    <property type="match status" value="1"/>
</dbReference>
<evidence type="ECO:0000259" key="5">
    <source>
        <dbReference type="Pfam" id="PF00931"/>
    </source>
</evidence>
<keyword evidence="4" id="KW-0067">ATP-binding</keyword>
<dbReference type="InterPro" id="IPR042197">
    <property type="entry name" value="Apaf_helical"/>
</dbReference>
<dbReference type="InterPro" id="IPR055414">
    <property type="entry name" value="LRR_R13L4/SHOC2-like"/>
</dbReference>
<dbReference type="FunFam" id="3.40.50.300:FF:001091">
    <property type="entry name" value="Probable disease resistance protein At1g61300"/>
    <property type="match status" value="1"/>
</dbReference>
<reference evidence="9" key="1">
    <citation type="journal article" date="2016" name="Nat. Genet.">
        <title>The genome sequences of Arachis duranensis and Arachis ipaensis, the diploid ancestors of cultivated peanut.</title>
        <authorList>
            <person name="Bertioli D.J."/>
            <person name="Cannon S.B."/>
            <person name="Froenicke L."/>
            <person name="Huang G."/>
            <person name="Farmer A.D."/>
            <person name="Cannon E.K."/>
            <person name="Liu X."/>
            <person name="Gao D."/>
            <person name="Clevenger J."/>
            <person name="Dash S."/>
            <person name="Ren L."/>
            <person name="Moretzsohn M.C."/>
            <person name="Shirasawa K."/>
            <person name="Huang W."/>
            <person name="Vidigal B."/>
            <person name="Abernathy B."/>
            <person name="Chu Y."/>
            <person name="Niederhuth C.E."/>
            <person name="Umale P."/>
            <person name="Araujo A.C."/>
            <person name="Kozik A."/>
            <person name="Kim K.D."/>
            <person name="Burow M.D."/>
            <person name="Varshney R.K."/>
            <person name="Wang X."/>
            <person name="Zhang X."/>
            <person name="Barkley N."/>
            <person name="Guimaraes P.M."/>
            <person name="Isobe S."/>
            <person name="Guo B."/>
            <person name="Liao B."/>
            <person name="Stalker H.T."/>
            <person name="Schmitz R.J."/>
            <person name="Scheffler B.E."/>
            <person name="Leal-Bertioli S.C."/>
            <person name="Xun X."/>
            <person name="Jackson S.A."/>
            <person name="Michelmore R."/>
            <person name="Ozias-Akins P."/>
        </authorList>
    </citation>
    <scope>NUCLEOTIDE SEQUENCE [LARGE SCALE GENOMIC DNA]</scope>
    <source>
        <strain evidence="9">cv. V14167</strain>
    </source>
</reference>
<feature type="domain" description="Disease resistance N-terminal" evidence="6">
    <location>
        <begin position="24"/>
        <end position="105"/>
    </location>
</feature>
<dbReference type="Gene3D" id="1.10.10.10">
    <property type="entry name" value="Winged helix-like DNA-binding domain superfamily/Winged helix DNA-binding domain"/>
    <property type="match status" value="1"/>
</dbReference>
<dbReference type="Pfam" id="PF23559">
    <property type="entry name" value="WHD_DRP"/>
    <property type="match status" value="1"/>
</dbReference>
<evidence type="ECO:0000259" key="6">
    <source>
        <dbReference type="Pfam" id="PF18052"/>
    </source>
</evidence>
<dbReference type="GO" id="GO:0005524">
    <property type="term" value="F:ATP binding"/>
    <property type="evidence" value="ECO:0007669"/>
    <property type="project" value="UniProtKB-KW"/>
</dbReference>
<keyword evidence="9" id="KW-1185">Reference proteome</keyword>
<dbReference type="GeneID" id="107472938"/>
<dbReference type="Gene3D" id="1.20.5.4130">
    <property type="match status" value="1"/>
</dbReference>
<dbReference type="FunFam" id="1.10.10.10:FF:000322">
    <property type="entry name" value="Probable disease resistance protein At1g63360"/>
    <property type="match status" value="1"/>
</dbReference>
<dbReference type="Pfam" id="PF23598">
    <property type="entry name" value="LRR_14"/>
    <property type="match status" value="1"/>
</dbReference>
<dbReference type="InterPro" id="IPR032675">
    <property type="entry name" value="LRR_dom_sf"/>
</dbReference>
<dbReference type="Gene3D" id="3.80.10.10">
    <property type="entry name" value="Ribonuclease Inhibitor"/>
    <property type="match status" value="2"/>
</dbReference>
<organism evidence="9 10">
    <name type="scientific">Arachis duranensis</name>
    <name type="common">Wild peanut</name>
    <dbReference type="NCBI Taxonomy" id="130453"/>
    <lineage>
        <taxon>Eukaryota</taxon>
        <taxon>Viridiplantae</taxon>
        <taxon>Streptophyta</taxon>
        <taxon>Embryophyta</taxon>
        <taxon>Tracheophyta</taxon>
        <taxon>Spermatophyta</taxon>
        <taxon>Magnoliopsida</taxon>
        <taxon>eudicotyledons</taxon>
        <taxon>Gunneridae</taxon>
        <taxon>Pentapetalae</taxon>
        <taxon>rosids</taxon>
        <taxon>fabids</taxon>
        <taxon>Fabales</taxon>
        <taxon>Fabaceae</taxon>
        <taxon>Papilionoideae</taxon>
        <taxon>50 kb inversion clade</taxon>
        <taxon>dalbergioids sensu lato</taxon>
        <taxon>Dalbergieae</taxon>
        <taxon>Pterocarpus clade</taxon>
        <taxon>Arachis</taxon>
    </lineage>
</organism>
<dbReference type="Gene3D" id="3.40.50.300">
    <property type="entry name" value="P-loop containing nucleotide triphosphate hydrolases"/>
    <property type="match status" value="1"/>
</dbReference>
<feature type="domain" description="NB-ARC" evidence="5">
    <location>
        <begin position="190"/>
        <end position="367"/>
    </location>
</feature>
<dbReference type="AlphaFoldDB" id="A0A6P5N9S8"/>
<dbReference type="GO" id="GO:0006952">
    <property type="term" value="P:defense response"/>
    <property type="evidence" value="ECO:0007669"/>
    <property type="project" value="UniProtKB-KW"/>
</dbReference>
<evidence type="ECO:0000313" key="10">
    <source>
        <dbReference type="RefSeq" id="XP_020991928.1"/>
    </source>
</evidence>
<keyword evidence="2" id="KW-0547">Nucleotide-binding</keyword>
<dbReference type="RefSeq" id="XP_020991928.1">
    <property type="nucleotide sequence ID" value="XM_021136269.2"/>
</dbReference>
<gene>
    <name evidence="10" type="primary">LOC107472938</name>
</gene>
<dbReference type="InterPro" id="IPR002182">
    <property type="entry name" value="NB-ARC"/>
</dbReference>
<dbReference type="PRINTS" id="PR00364">
    <property type="entry name" value="DISEASERSIST"/>
</dbReference>
<evidence type="ECO:0000256" key="1">
    <source>
        <dbReference type="ARBA" id="ARBA00022737"/>
    </source>
</evidence>
<keyword evidence="3" id="KW-0611">Plant defense</keyword>
<proteinExistence type="predicted"/>
<dbReference type="Pfam" id="PF00931">
    <property type="entry name" value="NB-ARC"/>
    <property type="match status" value="1"/>
</dbReference>
<feature type="domain" description="Disease resistance protein winged helix" evidence="7">
    <location>
        <begin position="453"/>
        <end position="532"/>
    </location>
</feature>
<dbReference type="Proteomes" id="UP000515211">
    <property type="component" value="Chromosome 2"/>
</dbReference>
<evidence type="ECO:0000256" key="2">
    <source>
        <dbReference type="ARBA" id="ARBA00022741"/>
    </source>
</evidence>
<keyword evidence="1" id="KW-0677">Repeat</keyword>
<dbReference type="KEGG" id="adu:107472938"/>